<feature type="transmembrane region" description="Helical" evidence="1">
    <location>
        <begin position="47"/>
        <end position="70"/>
    </location>
</feature>
<dbReference type="Proteomes" id="UP000597338">
    <property type="component" value="Unassembled WGS sequence"/>
</dbReference>
<organism evidence="2 3">
    <name type="scientific">Parapedobacter defluvii</name>
    <dbReference type="NCBI Taxonomy" id="2045106"/>
    <lineage>
        <taxon>Bacteria</taxon>
        <taxon>Pseudomonadati</taxon>
        <taxon>Bacteroidota</taxon>
        <taxon>Sphingobacteriia</taxon>
        <taxon>Sphingobacteriales</taxon>
        <taxon>Sphingobacteriaceae</taxon>
        <taxon>Parapedobacter</taxon>
    </lineage>
</organism>
<feature type="transmembrane region" description="Helical" evidence="1">
    <location>
        <begin position="15"/>
        <end position="35"/>
    </location>
</feature>
<keyword evidence="1" id="KW-0472">Membrane</keyword>
<feature type="transmembrane region" description="Helical" evidence="1">
    <location>
        <begin position="241"/>
        <end position="262"/>
    </location>
</feature>
<feature type="transmembrane region" description="Helical" evidence="1">
    <location>
        <begin position="313"/>
        <end position="334"/>
    </location>
</feature>
<feature type="transmembrane region" description="Helical" evidence="1">
    <location>
        <begin position="111"/>
        <end position="135"/>
    </location>
</feature>
<evidence type="ECO:0000256" key="1">
    <source>
        <dbReference type="SAM" id="Phobius"/>
    </source>
</evidence>
<gene>
    <name evidence="2" type="ORF">GCM10011386_16050</name>
</gene>
<keyword evidence="1" id="KW-1133">Transmembrane helix</keyword>
<evidence type="ECO:0000313" key="3">
    <source>
        <dbReference type="Proteomes" id="UP000597338"/>
    </source>
</evidence>
<dbReference type="PANTHER" id="PTHR34289">
    <property type="entry name" value="PROTEIN, PUTATIVE (DUF819)-RELATED"/>
    <property type="match status" value="1"/>
</dbReference>
<feature type="transmembrane region" description="Helical" evidence="1">
    <location>
        <begin position="366"/>
        <end position="389"/>
    </location>
</feature>
<dbReference type="InterPro" id="IPR008537">
    <property type="entry name" value="DUF819"/>
</dbReference>
<dbReference type="EMBL" id="BMIK01000003">
    <property type="protein sequence ID" value="GGC24859.1"/>
    <property type="molecule type" value="Genomic_DNA"/>
</dbReference>
<protein>
    <submittedName>
        <fullName evidence="2">Membrane protein</fullName>
    </submittedName>
</protein>
<proteinExistence type="predicted"/>
<dbReference type="Pfam" id="PF05684">
    <property type="entry name" value="DUF819"/>
    <property type="match status" value="1"/>
</dbReference>
<name>A0ABQ1LNT8_9SPHI</name>
<reference evidence="3" key="1">
    <citation type="journal article" date="2019" name="Int. J. Syst. Evol. Microbiol.">
        <title>The Global Catalogue of Microorganisms (GCM) 10K type strain sequencing project: providing services to taxonomists for standard genome sequencing and annotation.</title>
        <authorList>
            <consortium name="The Broad Institute Genomics Platform"/>
            <consortium name="The Broad Institute Genome Sequencing Center for Infectious Disease"/>
            <person name="Wu L."/>
            <person name="Ma J."/>
        </authorList>
    </citation>
    <scope>NUCLEOTIDE SEQUENCE [LARGE SCALE GENOMIC DNA]</scope>
    <source>
        <strain evidence="3">CGMCC 1.15342</strain>
    </source>
</reference>
<feature type="transmembrane region" description="Helical" evidence="1">
    <location>
        <begin position="340"/>
        <end position="361"/>
    </location>
</feature>
<sequence length="424" mass="45459">MVLLFMILVATTTPWISNDAVVFGLLMAILALVFYTSSLSSRFFKRLYAILPPLLLCYFIPGLLNSAGIIDGKNSAIYGVSSNYLLPACLVLFTLSLNLPELWKLRKQAGVMFAATVVSVMLGGAFAVYVVGLFAPEIVGGEGPNEVWRGLATLAGSWIGGGANQAALYRIFEPSPELFSATIAVDVFIAYGYMALLLFGAGKAERMNRFFRADNRAVEELTGRMEAYSKANTRISEVKDLMIMLGLAFGTTGIAHWAGTFIADWVKTNAPDLDKFSLTSDFFWIILIATILGILLSTTKARQLEGAGASKLGTVLLYVLIASIGMQMDILAILDNPGLFLVGITWMLFHVSFLAVVGWLIRAPFFFFAVSSMSNIGGVASASATAAAFHPSLVSVGVILSVCAYAVGTYAGYLCGILMQLASP</sequence>
<keyword evidence="1" id="KW-0812">Transmembrane</keyword>
<feature type="transmembrane region" description="Helical" evidence="1">
    <location>
        <begin position="282"/>
        <end position="301"/>
    </location>
</feature>
<feature type="transmembrane region" description="Helical" evidence="1">
    <location>
        <begin position="76"/>
        <end position="99"/>
    </location>
</feature>
<evidence type="ECO:0000313" key="2">
    <source>
        <dbReference type="EMBL" id="GGC24859.1"/>
    </source>
</evidence>
<comment type="caution">
    <text evidence="2">The sequence shown here is derived from an EMBL/GenBank/DDBJ whole genome shotgun (WGS) entry which is preliminary data.</text>
</comment>
<feature type="transmembrane region" description="Helical" evidence="1">
    <location>
        <begin position="178"/>
        <end position="202"/>
    </location>
</feature>
<dbReference type="PANTHER" id="PTHR34289:SF8">
    <property type="entry name" value="DUF819 DOMAIN-CONTAINING PROTEIN"/>
    <property type="match status" value="1"/>
</dbReference>
<accession>A0ABQ1LNT8</accession>
<feature type="transmembrane region" description="Helical" evidence="1">
    <location>
        <begin position="395"/>
        <end position="419"/>
    </location>
</feature>
<keyword evidence="3" id="KW-1185">Reference proteome</keyword>